<dbReference type="EMBL" id="LMBR01000073">
    <property type="protein sequence ID" value="KUL31180.1"/>
    <property type="molecule type" value="Genomic_DNA"/>
</dbReference>
<keyword evidence="4" id="KW-0378">Hydrolase</keyword>
<dbReference type="Pfam" id="PF10502">
    <property type="entry name" value="Peptidase_S26"/>
    <property type="match status" value="1"/>
</dbReference>
<dbReference type="InterPro" id="IPR036286">
    <property type="entry name" value="LexA/Signal_pep-like_sf"/>
</dbReference>
<evidence type="ECO:0000256" key="1">
    <source>
        <dbReference type="ARBA" id="ARBA00009370"/>
    </source>
</evidence>
<accession>A0A124GA61</accession>
<comment type="catalytic activity">
    <reaction evidence="4">
        <text>Cleavage of hydrophobic, N-terminal signal or leader sequences from secreted and periplasmic proteins.</text>
        <dbReference type="EC" id="3.4.21.89"/>
    </reaction>
</comment>
<dbReference type="GO" id="GO:0004252">
    <property type="term" value="F:serine-type endopeptidase activity"/>
    <property type="evidence" value="ECO:0007669"/>
    <property type="project" value="InterPro"/>
</dbReference>
<dbReference type="AlphaFoldDB" id="A0A124GA61"/>
<evidence type="ECO:0000256" key="4">
    <source>
        <dbReference type="RuleBase" id="RU362042"/>
    </source>
</evidence>
<proteinExistence type="inferred from homology"/>
<evidence type="ECO:0000256" key="2">
    <source>
        <dbReference type="ARBA" id="ARBA00019232"/>
    </source>
</evidence>
<name>A0A124GA61_CHLLI</name>
<keyword evidence="7" id="KW-1185">Reference proteome</keyword>
<keyword evidence="4" id="KW-1133">Transmembrane helix</keyword>
<dbReference type="OrthoDB" id="9802919at2"/>
<dbReference type="RefSeq" id="WP_059138627.1">
    <property type="nucleotide sequence ID" value="NZ_LMBR01000073.1"/>
</dbReference>
<feature type="active site" evidence="3">
    <location>
        <position position="99"/>
    </location>
</feature>
<dbReference type="InterPro" id="IPR019533">
    <property type="entry name" value="Peptidase_S26"/>
</dbReference>
<comment type="caution">
    <text evidence="6">The sequence shown here is derived from an EMBL/GenBank/DDBJ whole genome shotgun (WGS) entry which is preliminary data.</text>
</comment>
<dbReference type="PANTHER" id="PTHR43390:SF1">
    <property type="entry name" value="CHLOROPLAST PROCESSING PEPTIDASE"/>
    <property type="match status" value="1"/>
</dbReference>
<keyword evidence="4" id="KW-0472">Membrane</keyword>
<dbReference type="SUPFAM" id="SSF51306">
    <property type="entry name" value="LexA/Signal peptidase"/>
    <property type="match status" value="1"/>
</dbReference>
<comment type="subcellular location">
    <subcellularLocation>
        <location evidence="4">Membrane</location>
        <topology evidence="4">Single-pass type II membrane protein</topology>
    </subcellularLocation>
</comment>
<comment type="similarity">
    <text evidence="1 4">Belongs to the peptidase S26 family.</text>
</comment>
<organism evidence="6 7">
    <name type="scientific">Chlorobium limicola</name>
    <dbReference type="NCBI Taxonomy" id="1092"/>
    <lineage>
        <taxon>Bacteria</taxon>
        <taxon>Pseudomonadati</taxon>
        <taxon>Chlorobiota</taxon>
        <taxon>Chlorobiia</taxon>
        <taxon>Chlorobiales</taxon>
        <taxon>Chlorobiaceae</taxon>
        <taxon>Chlorobium/Pelodictyon group</taxon>
        <taxon>Chlorobium</taxon>
    </lineage>
</organism>
<protein>
    <recommendedName>
        <fullName evidence="2 4">Signal peptidase I</fullName>
        <ecNumber evidence="4">3.4.21.89</ecNumber>
    </recommendedName>
</protein>
<dbReference type="CDD" id="cd06530">
    <property type="entry name" value="S26_SPase_I"/>
    <property type="match status" value="1"/>
</dbReference>
<feature type="domain" description="Peptidase S26" evidence="5">
    <location>
        <begin position="14"/>
        <end position="247"/>
    </location>
</feature>
<sequence length="276" mass="31558">MSAEQEKTAKKHSREWFDALVIAAIFATILRIFVVESYRIPTGSMERTLLAGDFLFVNKYVYGAKVPFTDFRLPAADTVERGDIIVFKFPKDRSLNYIKRCVATSGDLLEIRDRQLFVNGKSVALPEHAQFIGQKMPPGAADFQIFPRFSTFNKDNYGPLRIPAKGDVVELNPRTYQLYSALIADEGHDISISGDQVYLDGVPKRQYTVEDNYYFAMGDNRDNSLDSRYWGFLPERDILGEAMVVYWSWDPDRSLFLDPAGKLSSIRWHRTGMTVH</sequence>
<evidence type="ECO:0000313" key="6">
    <source>
        <dbReference type="EMBL" id="KUL31180.1"/>
    </source>
</evidence>
<dbReference type="PANTHER" id="PTHR43390">
    <property type="entry name" value="SIGNAL PEPTIDASE I"/>
    <property type="match status" value="1"/>
</dbReference>
<evidence type="ECO:0000256" key="3">
    <source>
        <dbReference type="PIRSR" id="PIRSR600223-1"/>
    </source>
</evidence>
<feature type="transmembrane region" description="Helical" evidence="4">
    <location>
        <begin position="16"/>
        <end position="34"/>
    </location>
</feature>
<keyword evidence="4" id="KW-0812">Transmembrane</keyword>
<dbReference type="Proteomes" id="UP000053937">
    <property type="component" value="Unassembled WGS sequence"/>
</dbReference>
<reference evidence="6 7" key="1">
    <citation type="submission" date="2015-10" db="EMBL/GenBank/DDBJ databases">
        <title>Draft Genome Sequence of Chlorobium limicola strain Frasassi Growing under Artificial Lighting in the Frasassi Cave System.</title>
        <authorList>
            <person name="Mansor M."/>
            <person name="Macalady J."/>
        </authorList>
    </citation>
    <scope>NUCLEOTIDE SEQUENCE [LARGE SCALE GENOMIC DNA]</scope>
    <source>
        <strain evidence="6 7">Frasassi</strain>
    </source>
</reference>
<gene>
    <name evidence="6" type="ORF">ASB62_03375</name>
</gene>
<feature type="active site" evidence="3">
    <location>
        <position position="44"/>
    </location>
</feature>
<dbReference type="PRINTS" id="PR00727">
    <property type="entry name" value="LEADERPTASE"/>
</dbReference>
<keyword evidence="4" id="KW-0645">Protease</keyword>
<dbReference type="GO" id="GO:0006465">
    <property type="term" value="P:signal peptide processing"/>
    <property type="evidence" value="ECO:0007669"/>
    <property type="project" value="InterPro"/>
</dbReference>
<dbReference type="NCBIfam" id="TIGR02227">
    <property type="entry name" value="sigpep_I_bact"/>
    <property type="match status" value="1"/>
</dbReference>
<dbReference type="EC" id="3.4.21.89" evidence="4"/>
<dbReference type="Gene3D" id="2.10.109.10">
    <property type="entry name" value="Umud Fragment, subunit A"/>
    <property type="match status" value="1"/>
</dbReference>
<dbReference type="InterPro" id="IPR000223">
    <property type="entry name" value="Pept_S26A_signal_pept_1"/>
</dbReference>
<dbReference type="GO" id="GO:0016020">
    <property type="term" value="C:membrane"/>
    <property type="evidence" value="ECO:0007669"/>
    <property type="project" value="UniProtKB-SubCell"/>
</dbReference>
<evidence type="ECO:0000313" key="7">
    <source>
        <dbReference type="Proteomes" id="UP000053937"/>
    </source>
</evidence>
<dbReference type="GO" id="GO:0009003">
    <property type="term" value="F:signal peptidase activity"/>
    <property type="evidence" value="ECO:0007669"/>
    <property type="project" value="UniProtKB-EC"/>
</dbReference>
<evidence type="ECO:0000259" key="5">
    <source>
        <dbReference type="Pfam" id="PF10502"/>
    </source>
</evidence>